<keyword evidence="14" id="KW-1185">Reference proteome</keyword>
<keyword evidence="10" id="KW-0732">Signal</keyword>
<dbReference type="InterPro" id="IPR036942">
    <property type="entry name" value="Beta-barrel_TonB_sf"/>
</dbReference>
<dbReference type="Pfam" id="PF13715">
    <property type="entry name" value="CarbopepD_reg_2"/>
    <property type="match status" value="1"/>
</dbReference>
<dbReference type="InterPro" id="IPR012910">
    <property type="entry name" value="Plug_dom"/>
</dbReference>
<sequence>MNKNTQKHKVFVILCRTFALAGTLSFSQLAASASSKIQQTSTQQQHELQIKGKVVDAQGPLPGLTVSLKDNPKIGVSTDANGTFTIKVPPKSILVFQMIGYQKQEIPVDGKQTINVTMVEDNQQLSEVVVVGYGTQKKANLTGAVATVDAKQLENRPVTNLTNAIQGTMPGVTVTQNNGQPGKEGNSIRVRGIGTLNNSDPVVVVDGVISSMNNVNPEDVENISILKDAASAAIYGSRAANGVVLITTKQGKDGKTQISYNGYVGKQSATALPDYLPSWDAAALYNQALKNENKPLRYTDEEIQKFRDGSDPYNYPNTDWLGLFYDGTGLQQNHYLGLNGGTDKQQYAFSLGVLDQDGLVKGTNTKRYTSRLNLNSTVSKKLKVNASLAYTRGEIEEPQSSYVGVPEFSQIVRQINRIAPMVPYKDQNGNYGYISDGSPMAWLESGSYNRELSHYLFGTVNADWEIVKDLHFKPMLATIVTINKNKKFIHDIQYYDRITGEPSMYQGPNNLTDQNYQNAVTTLQATLDYTKSFNKHNFKALAGYSQEYTKYDWDEGYRKDFLNNNLGELNAGPIAGQRATGYAYELALQSVFGRLNYDYDGKYLIEGNLRYDGSSRFADGKRWGVYPSVSAGWNIDREAFFEPLKNVVSSLKLRGSWGNLGNQNVTKLNDDYPESYPYYPYIATISSGQDYIFGGASPVIATGISPVNGANTAIRWEKTTETGIGFDAGFLSGKLTLSADYFNKKTNDILLSVPVGEVYGLNAPVQNAGAVRNRGFEFVAGYQNSAGDFQYNISANAAFIKNEITDLNGTGPIIDGGTFRDVGYPINAFYGYIAEGIFQSQEEVDAHATQSGGEIGPGDLKYKDINQDGVINGDDRTYIGTYFPKVSFGLNLGGSWKGIDLTLFFQGAAGVDNYIQGIMLGQVSSSTGKPTSALLDSWTPENPNASMPRIWSTYTQNDPSRNPSSFWVQDASYIRLKNLQIGYTLPKHLTDRIGLERIRIYYSGQNIFTISSFYNWVDPESPQGASGYDYPQVKINTVGLNVTF</sequence>
<keyword evidence="2 8" id="KW-0813">Transport</keyword>
<evidence type="ECO:0000259" key="12">
    <source>
        <dbReference type="Pfam" id="PF07715"/>
    </source>
</evidence>
<reference evidence="14" key="1">
    <citation type="journal article" date="2019" name="Int. J. Syst. Evol. Microbiol.">
        <title>The Global Catalogue of Microorganisms (GCM) 10K type strain sequencing project: providing services to taxonomists for standard genome sequencing and annotation.</title>
        <authorList>
            <consortium name="The Broad Institute Genomics Platform"/>
            <consortium name="The Broad Institute Genome Sequencing Center for Infectious Disease"/>
            <person name="Wu L."/>
            <person name="Ma J."/>
        </authorList>
    </citation>
    <scope>NUCLEOTIDE SEQUENCE [LARGE SCALE GENOMIC DNA]</scope>
    <source>
        <strain evidence="14">JCM 18200</strain>
    </source>
</reference>
<feature type="signal peptide" evidence="10">
    <location>
        <begin position="1"/>
        <end position="21"/>
    </location>
</feature>
<proteinExistence type="inferred from homology"/>
<dbReference type="InterPro" id="IPR023997">
    <property type="entry name" value="TonB-dep_OMP_SusC/RagA_CS"/>
</dbReference>
<organism evidence="13 14">
    <name type="scientific">Olivibacter ginsenosidimutans</name>
    <dbReference type="NCBI Taxonomy" id="1176537"/>
    <lineage>
        <taxon>Bacteria</taxon>
        <taxon>Pseudomonadati</taxon>
        <taxon>Bacteroidota</taxon>
        <taxon>Sphingobacteriia</taxon>
        <taxon>Sphingobacteriales</taxon>
        <taxon>Sphingobacteriaceae</taxon>
        <taxon>Olivibacter</taxon>
    </lineage>
</organism>
<evidence type="ECO:0000256" key="6">
    <source>
        <dbReference type="ARBA" id="ARBA00023136"/>
    </source>
</evidence>
<dbReference type="InterPro" id="IPR000531">
    <property type="entry name" value="Beta-barrel_TonB"/>
</dbReference>
<keyword evidence="5 9" id="KW-0798">TonB box</keyword>
<protein>
    <submittedName>
        <fullName evidence="13">TonB-dependent receptor</fullName>
    </submittedName>
</protein>
<feature type="domain" description="TonB-dependent receptor-like beta-barrel" evidence="11">
    <location>
        <begin position="424"/>
        <end position="994"/>
    </location>
</feature>
<evidence type="ECO:0000256" key="3">
    <source>
        <dbReference type="ARBA" id="ARBA00022452"/>
    </source>
</evidence>
<evidence type="ECO:0000259" key="11">
    <source>
        <dbReference type="Pfam" id="PF00593"/>
    </source>
</evidence>
<name>A0ABP9C0B8_9SPHI</name>
<keyword evidence="6 8" id="KW-0472">Membrane</keyword>
<evidence type="ECO:0000313" key="13">
    <source>
        <dbReference type="EMBL" id="GAA4801922.1"/>
    </source>
</evidence>
<keyword evidence="7 8" id="KW-0998">Cell outer membrane</keyword>
<evidence type="ECO:0000256" key="8">
    <source>
        <dbReference type="PROSITE-ProRule" id="PRU01360"/>
    </source>
</evidence>
<dbReference type="SUPFAM" id="SSF49464">
    <property type="entry name" value="Carboxypeptidase regulatory domain-like"/>
    <property type="match status" value="1"/>
</dbReference>
<accession>A0ABP9C0B8</accession>
<comment type="caution">
    <text evidence="13">The sequence shown here is derived from an EMBL/GenBank/DDBJ whole genome shotgun (WGS) entry which is preliminary data.</text>
</comment>
<keyword evidence="3 8" id="KW-1134">Transmembrane beta strand</keyword>
<dbReference type="Gene3D" id="2.60.40.1120">
    <property type="entry name" value="Carboxypeptidase-like, regulatory domain"/>
    <property type="match status" value="1"/>
</dbReference>
<dbReference type="InterPro" id="IPR008969">
    <property type="entry name" value="CarboxyPept-like_regulatory"/>
</dbReference>
<keyword evidence="4 8" id="KW-0812">Transmembrane</keyword>
<evidence type="ECO:0000256" key="9">
    <source>
        <dbReference type="RuleBase" id="RU003357"/>
    </source>
</evidence>
<feature type="domain" description="TonB-dependent receptor plug" evidence="12">
    <location>
        <begin position="138"/>
        <end position="243"/>
    </location>
</feature>
<dbReference type="NCBIfam" id="TIGR04056">
    <property type="entry name" value="OMP_RagA_SusC"/>
    <property type="match status" value="1"/>
</dbReference>
<dbReference type="PROSITE" id="PS52016">
    <property type="entry name" value="TONB_DEPENDENT_REC_3"/>
    <property type="match status" value="1"/>
</dbReference>
<comment type="subcellular location">
    <subcellularLocation>
        <location evidence="1 8">Cell outer membrane</location>
        <topology evidence="1 8">Multi-pass membrane protein</topology>
    </subcellularLocation>
</comment>
<dbReference type="SUPFAM" id="SSF56935">
    <property type="entry name" value="Porins"/>
    <property type="match status" value="1"/>
</dbReference>
<dbReference type="Pfam" id="PF00593">
    <property type="entry name" value="TonB_dep_Rec_b-barrel"/>
    <property type="match status" value="1"/>
</dbReference>
<evidence type="ECO:0000256" key="7">
    <source>
        <dbReference type="ARBA" id="ARBA00023237"/>
    </source>
</evidence>
<evidence type="ECO:0000256" key="1">
    <source>
        <dbReference type="ARBA" id="ARBA00004571"/>
    </source>
</evidence>
<evidence type="ECO:0000256" key="5">
    <source>
        <dbReference type="ARBA" id="ARBA00023077"/>
    </source>
</evidence>
<dbReference type="NCBIfam" id="TIGR04057">
    <property type="entry name" value="SusC_RagA_signa"/>
    <property type="match status" value="1"/>
</dbReference>
<dbReference type="RefSeq" id="WP_345233442.1">
    <property type="nucleotide sequence ID" value="NZ_BAABIQ010000042.1"/>
</dbReference>
<comment type="similarity">
    <text evidence="8 9">Belongs to the TonB-dependent receptor family.</text>
</comment>
<feature type="chain" id="PRO_5045903467" evidence="10">
    <location>
        <begin position="22"/>
        <end position="1044"/>
    </location>
</feature>
<gene>
    <name evidence="13" type="ORF">GCM10023231_33480</name>
</gene>
<evidence type="ECO:0000256" key="4">
    <source>
        <dbReference type="ARBA" id="ARBA00022692"/>
    </source>
</evidence>
<dbReference type="InterPro" id="IPR037066">
    <property type="entry name" value="Plug_dom_sf"/>
</dbReference>
<evidence type="ECO:0000256" key="10">
    <source>
        <dbReference type="SAM" id="SignalP"/>
    </source>
</evidence>
<dbReference type="Gene3D" id="2.40.170.20">
    <property type="entry name" value="TonB-dependent receptor, beta-barrel domain"/>
    <property type="match status" value="1"/>
</dbReference>
<dbReference type="Gene3D" id="2.170.130.10">
    <property type="entry name" value="TonB-dependent receptor, plug domain"/>
    <property type="match status" value="1"/>
</dbReference>
<evidence type="ECO:0000256" key="2">
    <source>
        <dbReference type="ARBA" id="ARBA00022448"/>
    </source>
</evidence>
<dbReference type="InterPro" id="IPR039426">
    <property type="entry name" value="TonB-dep_rcpt-like"/>
</dbReference>
<dbReference type="InterPro" id="IPR023996">
    <property type="entry name" value="TonB-dep_OMP_SusC/RagA"/>
</dbReference>
<keyword evidence="13" id="KW-0675">Receptor</keyword>
<dbReference type="Pfam" id="PF07715">
    <property type="entry name" value="Plug"/>
    <property type="match status" value="1"/>
</dbReference>
<dbReference type="Proteomes" id="UP001501411">
    <property type="component" value="Unassembled WGS sequence"/>
</dbReference>
<dbReference type="EMBL" id="BAABIQ010000042">
    <property type="protein sequence ID" value="GAA4801922.1"/>
    <property type="molecule type" value="Genomic_DNA"/>
</dbReference>
<evidence type="ECO:0000313" key="14">
    <source>
        <dbReference type="Proteomes" id="UP001501411"/>
    </source>
</evidence>